<dbReference type="OrthoDB" id="9800207at2"/>
<evidence type="ECO:0000256" key="5">
    <source>
        <dbReference type="ARBA" id="ARBA00022989"/>
    </source>
</evidence>
<accession>A0A6M4MA16</accession>
<dbReference type="KEGG" id="apel:CA267_002895"/>
<feature type="transmembrane region" description="Helical" evidence="7">
    <location>
        <begin position="138"/>
        <end position="160"/>
    </location>
</feature>
<comment type="subcellular location">
    <subcellularLocation>
        <location evidence="1">Cell inner membrane</location>
    </subcellularLocation>
</comment>
<dbReference type="PANTHER" id="PTHR30462">
    <property type="entry name" value="INTERMEMBRANE TRANSPORT PROTEIN PQIB-RELATED"/>
    <property type="match status" value="1"/>
</dbReference>
<keyword evidence="3" id="KW-0997">Cell inner membrane</keyword>
<dbReference type="EMBL" id="CP052766">
    <property type="protein sequence ID" value="QJR79809.1"/>
    <property type="molecule type" value="Genomic_DNA"/>
</dbReference>
<evidence type="ECO:0000256" key="7">
    <source>
        <dbReference type="SAM" id="Phobius"/>
    </source>
</evidence>
<evidence type="ECO:0000256" key="1">
    <source>
        <dbReference type="ARBA" id="ARBA00004533"/>
    </source>
</evidence>
<feature type="transmembrane region" description="Helical" evidence="7">
    <location>
        <begin position="271"/>
        <end position="297"/>
    </location>
</feature>
<evidence type="ECO:0000256" key="2">
    <source>
        <dbReference type="ARBA" id="ARBA00022475"/>
    </source>
</evidence>
<dbReference type="InterPro" id="IPR051800">
    <property type="entry name" value="PqiA-PqiB_transport"/>
</dbReference>
<feature type="transmembrane region" description="Helical" evidence="7">
    <location>
        <begin position="318"/>
        <end position="343"/>
    </location>
</feature>
<dbReference type="AlphaFoldDB" id="A0A6M4MA16"/>
<reference evidence="9" key="1">
    <citation type="submission" date="2014-12" db="EMBL/GenBank/DDBJ databases">
        <title>Complete genome sequence of a multi-drug resistant Klebsiella pneumoniae.</title>
        <authorList>
            <person name="Hua X."/>
            <person name="Chen Q."/>
            <person name="Li X."/>
            <person name="Feng Y."/>
            <person name="Ruan Z."/>
            <person name="Yu Y."/>
        </authorList>
    </citation>
    <scope>NUCLEOTIDE SEQUENCE [LARGE SCALE GENOMIC DNA]</scope>
    <source>
        <strain evidence="9">5.12</strain>
    </source>
</reference>
<keyword evidence="6 7" id="KW-0472">Membrane</keyword>
<keyword evidence="2" id="KW-1003">Cell membrane</keyword>
<dbReference type="Pfam" id="PF04403">
    <property type="entry name" value="PqiA"/>
    <property type="match status" value="2"/>
</dbReference>
<keyword evidence="9" id="KW-1185">Reference proteome</keyword>
<dbReference type="GO" id="GO:0005886">
    <property type="term" value="C:plasma membrane"/>
    <property type="evidence" value="ECO:0007669"/>
    <property type="project" value="UniProtKB-SubCell"/>
</dbReference>
<feature type="transmembrane region" description="Helical" evidence="7">
    <location>
        <begin position="224"/>
        <end position="243"/>
    </location>
</feature>
<evidence type="ECO:0000256" key="4">
    <source>
        <dbReference type="ARBA" id="ARBA00022692"/>
    </source>
</evidence>
<organism evidence="8 9">
    <name type="scientific">Alteromonas pelagimontana</name>
    <dbReference type="NCBI Taxonomy" id="1858656"/>
    <lineage>
        <taxon>Bacteria</taxon>
        <taxon>Pseudomonadati</taxon>
        <taxon>Pseudomonadota</taxon>
        <taxon>Gammaproteobacteria</taxon>
        <taxon>Alteromonadales</taxon>
        <taxon>Alteromonadaceae</taxon>
        <taxon>Alteromonas/Salinimonas group</taxon>
        <taxon>Alteromonas</taxon>
    </lineage>
</organism>
<reference evidence="8 9" key="2">
    <citation type="submission" date="2020-04" db="EMBL/GenBank/DDBJ databases">
        <title>Complete genome sequence of Alteromonas pelagimontana 5.12T.</title>
        <authorList>
            <person name="Sinha R.K."/>
            <person name="Krishnan K.P."/>
            <person name="Kurian J.P."/>
        </authorList>
    </citation>
    <scope>NUCLEOTIDE SEQUENCE [LARGE SCALE GENOMIC DNA]</scope>
    <source>
        <strain evidence="8 9">5.12</strain>
    </source>
</reference>
<dbReference type="PANTHER" id="PTHR30462:SF3">
    <property type="entry name" value="INTERMEMBRANE TRANSPORT PROTEIN PQIA"/>
    <property type="match status" value="1"/>
</dbReference>
<dbReference type="InterPro" id="IPR007498">
    <property type="entry name" value="PqiA-like"/>
</dbReference>
<sequence>MTSQGENHIICEQCQHAVMLPQLAHRQRAVCPRCGHTLLTYRRNDAEITLAYAISGLIFLSLSLPFNFLTFRTSGQQHHINLPEGLAVLVDNNYLSLAIITGLATLILPGMVLTGIAGMSLGRFINHPKPYFKHVHHWVNLLIPWSMAEIFLVGTLVSLIKITSLAEVTVGLSFYAFIAFTLCMTLCLVYYDDHRMALWVYHGDVPASPPLDEQTASKSIQRTWALIFTACLLYIPANTLPIMHTQLFGKDEPSTIIGGIISLWESGSYPVALVILVASVIVPVVKIGILLWLNYSVQYGVNNSQLTRIRYYRFTEGIGRWSMIDVFVVAVLVSLIQLGGTIAVFPGPAALAFCAVVFITMIAAMTFDSRLIWHSRKQLNE</sequence>
<protein>
    <submittedName>
        <fullName evidence="8">Paraquat-inducible protein A</fullName>
    </submittedName>
</protein>
<feature type="transmembrane region" description="Helical" evidence="7">
    <location>
        <begin position="94"/>
        <end position="117"/>
    </location>
</feature>
<evidence type="ECO:0000313" key="9">
    <source>
        <dbReference type="Proteomes" id="UP000219285"/>
    </source>
</evidence>
<feature type="transmembrane region" description="Helical" evidence="7">
    <location>
        <begin position="172"/>
        <end position="191"/>
    </location>
</feature>
<evidence type="ECO:0000256" key="6">
    <source>
        <dbReference type="ARBA" id="ARBA00023136"/>
    </source>
</evidence>
<keyword evidence="4 7" id="KW-0812">Transmembrane</keyword>
<evidence type="ECO:0000313" key="8">
    <source>
        <dbReference type="EMBL" id="QJR79809.1"/>
    </source>
</evidence>
<feature type="transmembrane region" description="Helical" evidence="7">
    <location>
        <begin position="50"/>
        <end position="74"/>
    </location>
</feature>
<gene>
    <name evidence="8" type="ORF">CA267_002895</name>
</gene>
<feature type="transmembrane region" description="Helical" evidence="7">
    <location>
        <begin position="349"/>
        <end position="367"/>
    </location>
</feature>
<evidence type="ECO:0000256" key="3">
    <source>
        <dbReference type="ARBA" id="ARBA00022519"/>
    </source>
</evidence>
<proteinExistence type="predicted"/>
<dbReference type="Proteomes" id="UP000219285">
    <property type="component" value="Chromosome"/>
</dbReference>
<keyword evidence="5 7" id="KW-1133">Transmembrane helix</keyword>
<name>A0A6M4MA16_9ALTE</name>